<accession>A0A0F9Q1N7</accession>
<reference evidence="2" key="1">
    <citation type="journal article" date="2015" name="Nature">
        <title>Complex archaea that bridge the gap between prokaryotes and eukaryotes.</title>
        <authorList>
            <person name="Spang A."/>
            <person name="Saw J.H."/>
            <person name="Jorgensen S.L."/>
            <person name="Zaremba-Niedzwiedzka K."/>
            <person name="Martijn J."/>
            <person name="Lind A.E."/>
            <person name="van Eijk R."/>
            <person name="Schleper C."/>
            <person name="Guy L."/>
            <person name="Ettema T.J."/>
        </authorList>
    </citation>
    <scope>NUCLEOTIDE SEQUENCE</scope>
</reference>
<gene>
    <name evidence="2" type="ORF">LCGC14_0773810</name>
</gene>
<proteinExistence type="predicted"/>
<keyword evidence="1" id="KW-0812">Transmembrane</keyword>
<dbReference type="AlphaFoldDB" id="A0A0F9Q1N7"/>
<keyword evidence="1" id="KW-0472">Membrane</keyword>
<evidence type="ECO:0000256" key="1">
    <source>
        <dbReference type="SAM" id="Phobius"/>
    </source>
</evidence>
<comment type="caution">
    <text evidence="2">The sequence shown here is derived from an EMBL/GenBank/DDBJ whole genome shotgun (WGS) entry which is preliminary data.</text>
</comment>
<keyword evidence="1" id="KW-1133">Transmembrane helix</keyword>
<dbReference type="EMBL" id="LAZR01001967">
    <property type="protein sequence ID" value="KKN36409.1"/>
    <property type="molecule type" value="Genomic_DNA"/>
</dbReference>
<protein>
    <submittedName>
        <fullName evidence="2">Uncharacterized protein</fullName>
    </submittedName>
</protein>
<organism evidence="2">
    <name type="scientific">marine sediment metagenome</name>
    <dbReference type="NCBI Taxonomy" id="412755"/>
    <lineage>
        <taxon>unclassified sequences</taxon>
        <taxon>metagenomes</taxon>
        <taxon>ecological metagenomes</taxon>
    </lineage>
</organism>
<name>A0A0F9Q1N7_9ZZZZ</name>
<sequence>MALFSSVILLRGHKVRYIILLIAAIGVLIGIFIPIFSYDPYGYRYIQVVYLNGTAFINLVLMLIGGIYGVALPDKKDRQ</sequence>
<feature type="transmembrane region" description="Helical" evidence="1">
    <location>
        <begin position="17"/>
        <end position="37"/>
    </location>
</feature>
<evidence type="ECO:0000313" key="2">
    <source>
        <dbReference type="EMBL" id="KKN36409.1"/>
    </source>
</evidence>
<feature type="transmembrane region" description="Helical" evidence="1">
    <location>
        <begin position="49"/>
        <end position="71"/>
    </location>
</feature>